<dbReference type="Proteomes" id="UP001065322">
    <property type="component" value="Chromosome"/>
</dbReference>
<dbReference type="RefSeq" id="WP_260997080.1">
    <property type="nucleotide sequence ID" value="NZ_CP054475.1"/>
</dbReference>
<feature type="signal peptide" evidence="1">
    <location>
        <begin position="1"/>
        <end position="18"/>
    </location>
</feature>
<feature type="chain" id="PRO_5045425828" description="FlgO domain-containing protein" evidence="1">
    <location>
        <begin position="19"/>
        <end position="153"/>
    </location>
</feature>
<keyword evidence="1" id="KW-0732">Signal</keyword>
<evidence type="ECO:0000313" key="2">
    <source>
        <dbReference type="EMBL" id="UXD88345.1"/>
    </source>
</evidence>
<reference evidence="3" key="1">
    <citation type="submission" date="2020-06" db="EMBL/GenBank/DDBJ databases">
        <title>Thalassolituus marinus alknpb1M-1, a hydrocarbon-degrading bacterium isolated from the deep-sea overlying water using an in-situ strategy from the South China Sea basin.</title>
        <authorList>
            <person name="Dong C."/>
            <person name="Chen Y."/>
            <person name="Shao Z."/>
        </authorList>
    </citation>
    <scope>NUCLEOTIDE SEQUENCE [LARGE SCALE GENOMIC DNA]</scope>
    <source>
        <strain evidence="3">alknpb1M-1</strain>
    </source>
</reference>
<accession>A0ABY6AEQ3</accession>
<sequence>MKKMILLLALTLSGCSFGYNSYVSATMITNDTYPPSTNNTEVIFEDKPIHREYDQIAYLEAIGHESSRLPELLSLLKDKAKSIGADAVIFIKKRRQTRSSGDLIIDTMSLAAGERIDNDEYEAPVLTGIAIRYKNEPETVNNAIRSGAGTGSQ</sequence>
<evidence type="ECO:0000313" key="3">
    <source>
        <dbReference type="Proteomes" id="UP001065322"/>
    </source>
</evidence>
<proteinExistence type="predicted"/>
<dbReference type="EMBL" id="CP054475">
    <property type="protein sequence ID" value="UXD88345.1"/>
    <property type="molecule type" value="Genomic_DNA"/>
</dbReference>
<keyword evidence="3" id="KW-1185">Reference proteome</keyword>
<evidence type="ECO:0008006" key="4">
    <source>
        <dbReference type="Google" id="ProtNLM"/>
    </source>
</evidence>
<evidence type="ECO:0000256" key="1">
    <source>
        <dbReference type="SAM" id="SignalP"/>
    </source>
</evidence>
<name>A0ABY6AEQ3_9GAMM</name>
<protein>
    <recommendedName>
        <fullName evidence="4">FlgO domain-containing protein</fullName>
    </recommendedName>
</protein>
<gene>
    <name evidence="2" type="ORF">HUF19_13330</name>
</gene>
<dbReference type="PROSITE" id="PS51257">
    <property type="entry name" value="PROKAR_LIPOPROTEIN"/>
    <property type="match status" value="1"/>
</dbReference>
<organism evidence="2 3">
    <name type="scientific">Thalassolituus hydrocarboniclasticus</name>
    <dbReference type="NCBI Taxonomy" id="2742796"/>
    <lineage>
        <taxon>Bacteria</taxon>
        <taxon>Pseudomonadati</taxon>
        <taxon>Pseudomonadota</taxon>
        <taxon>Gammaproteobacteria</taxon>
        <taxon>Oceanospirillales</taxon>
        <taxon>Oceanospirillaceae</taxon>
        <taxon>Thalassolituus</taxon>
    </lineage>
</organism>